<proteinExistence type="predicted"/>
<organism evidence="1 2">
    <name type="scientific">Blastomonas natatoria</name>
    <dbReference type="NCBI Taxonomy" id="34015"/>
    <lineage>
        <taxon>Bacteria</taxon>
        <taxon>Pseudomonadati</taxon>
        <taxon>Pseudomonadota</taxon>
        <taxon>Alphaproteobacteria</taxon>
        <taxon>Sphingomonadales</taxon>
        <taxon>Sphingomonadaceae</taxon>
        <taxon>Blastomonas</taxon>
    </lineage>
</organism>
<sequence length="174" mass="18326">MMGGFPIWRFLGLAGLAIAIGALFGLAADRFHQKAKADAAVACDKAASAADKPIDACLPKVRQAIEAQRRAEACDHALGAPDLIKSRAAIRLVCSAEVKREFLARELAQGELAQANETIAALIDAQDLAVLRAETRAATANQKAQAHAQTIARAPRDAGSLIRCDASCLRDLAD</sequence>
<comment type="caution">
    <text evidence="1">The sequence shown here is derived from an EMBL/GenBank/DDBJ whole genome shotgun (WGS) entry which is preliminary data.</text>
</comment>
<gene>
    <name evidence="1" type="ORF">C7451_10172</name>
</gene>
<accession>A0A2V3VBQ4</accession>
<evidence type="ECO:0000313" key="1">
    <source>
        <dbReference type="EMBL" id="PXW79010.1"/>
    </source>
</evidence>
<protein>
    <submittedName>
        <fullName evidence="1">Uncharacterized protein</fullName>
    </submittedName>
</protein>
<dbReference type="AlphaFoldDB" id="A0A2V3VBQ4"/>
<dbReference type="EMBL" id="QJJM01000001">
    <property type="protein sequence ID" value="PXW79010.1"/>
    <property type="molecule type" value="Genomic_DNA"/>
</dbReference>
<keyword evidence="2" id="KW-1185">Reference proteome</keyword>
<dbReference type="Proteomes" id="UP000248014">
    <property type="component" value="Unassembled WGS sequence"/>
</dbReference>
<reference evidence="1 2" key="1">
    <citation type="submission" date="2018-05" db="EMBL/GenBank/DDBJ databases">
        <title>Genomic Encyclopedia of Type Strains, Phase IV (KMG-IV): sequencing the most valuable type-strain genomes for metagenomic binning, comparative biology and taxonomic classification.</title>
        <authorList>
            <person name="Goeker M."/>
        </authorList>
    </citation>
    <scope>NUCLEOTIDE SEQUENCE [LARGE SCALE GENOMIC DNA]</scope>
    <source>
        <strain evidence="1 2">DSM 3183</strain>
    </source>
</reference>
<dbReference type="RefSeq" id="WP_110297003.1">
    <property type="nucleotide sequence ID" value="NZ_QJJM01000001.1"/>
</dbReference>
<name>A0A2V3VBQ4_9SPHN</name>
<evidence type="ECO:0000313" key="2">
    <source>
        <dbReference type="Proteomes" id="UP000248014"/>
    </source>
</evidence>